<protein>
    <submittedName>
        <fullName evidence="2">ABC-2 family transporter protein</fullName>
    </submittedName>
</protein>
<name>A0A9D2C788_9FIRM</name>
<feature type="transmembrane region" description="Helical" evidence="1">
    <location>
        <begin position="21"/>
        <end position="43"/>
    </location>
</feature>
<dbReference type="AlphaFoldDB" id="A0A9D2C788"/>
<keyword evidence="1" id="KW-0812">Transmembrane</keyword>
<dbReference type="EMBL" id="DXDD01000108">
    <property type="protein sequence ID" value="HIY60790.1"/>
    <property type="molecule type" value="Genomic_DNA"/>
</dbReference>
<keyword evidence="1" id="KW-1133">Transmembrane helix</keyword>
<feature type="transmembrane region" description="Helical" evidence="1">
    <location>
        <begin position="63"/>
        <end position="83"/>
    </location>
</feature>
<sequence>MDFIRLYCFYVKTFFKARAEYRVSFFLGLFANFITYFLIYVSYWIITARLEGIDGWKFEDLTILYGLSLLTYAAAGTLMWYTVYNLSGMIVKGTLDVLLTRPMGIVKQLICYRFGDTFLAQILVTLIFLGIALYREREIFTGWKLLYLLLALAGGVCLQMAGMLAVGAISFWTLKSEEIGEIFYYKFRDLTRYPLSIFPGAVQMTLTFAFPWAFINYYPGLLLLNKAEGMFEKICGYAAPFVGFAALAGALRFFRFGLKHYSGAGN</sequence>
<feature type="transmembrane region" description="Helical" evidence="1">
    <location>
        <begin position="146"/>
        <end position="174"/>
    </location>
</feature>
<gene>
    <name evidence="2" type="ORF">H9831_08945</name>
</gene>
<evidence type="ECO:0000313" key="2">
    <source>
        <dbReference type="EMBL" id="HIY60790.1"/>
    </source>
</evidence>
<accession>A0A9D2C788</accession>
<dbReference type="InterPro" id="IPR010390">
    <property type="entry name" value="ABC-2_transporter-like"/>
</dbReference>
<keyword evidence="1" id="KW-0472">Membrane</keyword>
<proteinExistence type="predicted"/>
<organism evidence="2 3">
    <name type="scientific">Candidatus Eisenbergiella pullistercoris</name>
    <dbReference type="NCBI Taxonomy" id="2838555"/>
    <lineage>
        <taxon>Bacteria</taxon>
        <taxon>Bacillati</taxon>
        <taxon>Bacillota</taxon>
        <taxon>Clostridia</taxon>
        <taxon>Lachnospirales</taxon>
        <taxon>Lachnospiraceae</taxon>
        <taxon>Eisenbergiella</taxon>
    </lineage>
</organism>
<dbReference type="PANTHER" id="PTHR36833">
    <property type="entry name" value="SLR0610 PROTEIN-RELATED"/>
    <property type="match status" value="1"/>
</dbReference>
<dbReference type="Pfam" id="PF06182">
    <property type="entry name" value="ABC2_membrane_6"/>
    <property type="match status" value="1"/>
</dbReference>
<feature type="transmembrane region" description="Helical" evidence="1">
    <location>
        <begin position="110"/>
        <end position="134"/>
    </location>
</feature>
<evidence type="ECO:0000313" key="3">
    <source>
        <dbReference type="Proteomes" id="UP000824007"/>
    </source>
</evidence>
<reference evidence="2" key="1">
    <citation type="journal article" date="2021" name="PeerJ">
        <title>Extensive microbial diversity within the chicken gut microbiome revealed by metagenomics and culture.</title>
        <authorList>
            <person name="Gilroy R."/>
            <person name="Ravi A."/>
            <person name="Getino M."/>
            <person name="Pursley I."/>
            <person name="Horton D.L."/>
            <person name="Alikhan N.F."/>
            <person name="Baker D."/>
            <person name="Gharbi K."/>
            <person name="Hall N."/>
            <person name="Watson M."/>
            <person name="Adriaenssens E.M."/>
            <person name="Foster-Nyarko E."/>
            <person name="Jarju S."/>
            <person name="Secka A."/>
            <person name="Antonio M."/>
            <person name="Oren A."/>
            <person name="Chaudhuri R.R."/>
            <person name="La Ragione R."/>
            <person name="Hildebrand F."/>
            <person name="Pallen M.J."/>
        </authorList>
    </citation>
    <scope>NUCLEOTIDE SEQUENCE</scope>
    <source>
        <strain evidence="2">ChiSxjej3B15-24422</strain>
    </source>
</reference>
<feature type="transmembrane region" description="Helical" evidence="1">
    <location>
        <begin position="234"/>
        <end position="254"/>
    </location>
</feature>
<reference evidence="2" key="2">
    <citation type="submission" date="2021-04" db="EMBL/GenBank/DDBJ databases">
        <authorList>
            <person name="Gilroy R."/>
        </authorList>
    </citation>
    <scope>NUCLEOTIDE SEQUENCE</scope>
    <source>
        <strain evidence="2">ChiSxjej3B15-24422</strain>
    </source>
</reference>
<comment type="caution">
    <text evidence="2">The sequence shown here is derived from an EMBL/GenBank/DDBJ whole genome shotgun (WGS) entry which is preliminary data.</text>
</comment>
<dbReference type="PANTHER" id="PTHR36833:SF1">
    <property type="entry name" value="INTEGRAL MEMBRANE TRANSPORT PROTEIN"/>
    <property type="match status" value="1"/>
</dbReference>
<feature type="transmembrane region" description="Helical" evidence="1">
    <location>
        <begin position="195"/>
        <end position="214"/>
    </location>
</feature>
<evidence type="ECO:0000256" key="1">
    <source>
        <dbReference type="SAM" id="Phobius"/>
    </source>
</evidence>
<dbReference type="Proteomes" id="UP000824007">
    <property type="component" value="Unassembled WGS sequence"/>
</dbReference>